<dbReference type="PANTHER" id="PTHR43191:SF7">
    <property type="entry name" value="OBP33PEP LIKE PROTEIN"/>
    <property type="match status" value="1"/>
</dbReference>
<keyword evidence="1" id="KW-0489">Methyltransferase</keyword>
<evidence type="ECO:0000259" key="4">
    <source>
        <dbReference type="Pfam" id="PF00588"/>
    </source>
</evidence>
<dbReference type="InterPro" id="IPR029028">
    <property type="entry name" value="Alpha/beta_knot_MTases"/>
</dbReference>
<protein>
    <recommendedName>
        <fullName evidence="4">tRNA/rRNA methyltransferase SpoU type domain-containing protein</fullName>
    </recommendedName>
</protein>
<dbReference type="InterPro" id="IPR001537">
    <property type="entry name" value="SpoU_MeTrfase"/>
</dbReference>
<evidence type="ECO:0000313" key="5">
    <source>
        <dbReference type="EMBL" id="KAL3777342.1"/>
    </source>
</evidence>
<dbReference type="InterPro" id="IPR051259">
    <property type="entry name" value="rRNA_Methyltransferase"/>
</dbReference>
<dbReference type="Proteomes" id="UP001516023">
    <property type="component" value="Unassembled WGS sequence"/>
</dbReference>
<evidence type="ECO:0000256" key="3">
    <source>
        <dbReference type="SAM" id="MobiDB-lite"/>
    </source>
</evidence>
<evidence type="ECO:0000313" key="6">
    <source>
        <dbReference type="Proteomes" id="UP001516023"/>
    </source>
</evidence>
<feature type="region of interest" description="Disordered" evidence="3">
    <location>
        <begin position="211"/>
        <end position="230"/>
    </location>
</feature>
<gene>
    <name evidence="5" type="ORF">HJC23_010144</name>
</gene>
<comment type="caution">
    <text evidence="5">The sequence shown here is derived from an EMBL/GenBank/DDBJ whole genome shotgun (WGS) entry which is preliminary data.</text>
</comment>
<reference evidence="5 6" key="1">
    <citation type="journal article" date="2020" name="G3 (Bethesda)">
        <title>Improved Reference Genome for Cyclotella cryptica CCMP332, a Model for Cell Wall Morphogenesis, Salinity Adaptation, and Lipid Production in Diatoms (Bacillariophyta).</title>
        <authorList>
            <person name="Roberts W.R."/>
            <person name="Downey K.M."/>
            <person name="Ruck E.C."/>
            <person name="Traller J.C."/>
            <person name="Alverson A.J."/>
        </authorList>
    </citation>
    <scope>NUCLEOTIDE SEQUENCE [LARGE SCALE GENOMIC DNA]</scope>
    <source>
        <strain evidence="5 6">CCMP332</strain>
    </source>
</reference>
<dbReference type="GO" id="GO:0008168">
    <property type="term" value="F:methyltransferase activity"/>
    <property type="evidence" value="ECO:0007669"/>
    <property type="project" value="UniProtKB-KW"/>
</dbReference>
<dbReference type="SUPFAM" id="SSF75217">
    <property type="entry name" value="alpha/beta knot"/>
    <property type="match status" value="1"/>
</dbReference>
<evidence type="ECO:0000256" key="1">
    <source>
        <dbReference type="ARBA" id="ARBA00022603"/>
    </source>
</evidence>
<name>A0ABD3NNI7_9STRA</name>
<feature type="domain" description="tRNA/rRNA methyltransferase SpoU type" evidence="4">
    <location>
        <begin position="208"/>
        <end position="307"/>
    </location>
</feature>
<dbReference type="EMBL" id="JABMIG020000451">
    <property type="protein sequence ID" value="KAL3777342.1"/>
    <property type="molecule type" value="Genomic_DNA"/>
</dbReference>
<organism evidence="5 6">
    <name type="scientific">Cyclotella cryptica</name>
    <dbReference type="NCBI Taxonomy" id="29204"/>
    <lineage>
        <taxon>Eukaryota</taxon>
        <taxon>Sar</taxon>
        <taxon>Stramenopiles</taxon>
        <taxon>Ochrophyta</taxon>
        <taxon>Bacillariophyta</taxon>
        <taxon>Coscinodiscophyceae</taxon>
        <taxon>Thalassiosirophycidae</taxon>
        <taxon>Stephanodiscales</taxon>
        <taxon>Stephanodiscaceae</taxon>
        <taxon>Cyclotella</taxon>
    </lineage>
</organism>
<dbReference type="Gene3D" id="3.40.1280.10">
    <property type="match status" value="1"/>
</dbReference>
<accession>A0ABD3NNI7</accession>
<dbReference type="PANTHER" id="PTHR43191">
    <property type="entry name" value="RRNA METHYLTRANSFERASE 3"/>
    <property type="match status" value="1"/>
</dbReference>
<dbReference type="Pfam" id="PF00588">
    <property type="entry name" value="SpoU_methylase"/>
    <property type="match status" value="1"/>
</dbReference>
<dbReference type="AlphaFoldDB" id="A0ABD3NNI7"/>
<keyword evidence="2" id="KW-0808">Transferase</keyword>
<evidence type="ECO:0000256" key="2">
    <source>
        <dbReference type="ARBA" id="ARBA00022679"/>
    </source>
</evidence>
<keyword evidence="6" id="KW-1185">Reference proteome</keyword>
<sequence length="325" mass="35460">MEIASLKYSRKGTRFMVNGPHVTGVQCATSVRLFVGAGLEQVGAAGEQQDTSQKCPAIGGTNLLALFYSFLTDILRRLVNISSLHPVNDKSTMEAQHCQQAAPPTGNPDTEQIPHRCTHPTPYLILTNIQKKQNIKNILLSSAAFGVPLVFVVGQKKFNFDAASPSTDVPPALVPHILEGKMKMVRLDSLEEAVDRIKSMHCCNDMRQRVEQNRHRHHPSSLHGTDKSQSYNDSTGTIPILGIEIDPTSISLERCTFPTSTAFMMGNEGQGMTEKQMECCDGFLRIEQYGGGTASLNVSVAVGVVLHRFFSGGGKSWDGLDLCTE</sequence>
<dbReference type="InterPro" id="IPR029026">
    <property type="entry name" value="tRNA_m1G_MTases_N"/>
</dbReference>
<dbReference type="GO" id="GO:0032259">
    <property type="term" value="P:methylation"/>
    <property type="evidence" value="ECO:0007669"/>
    <property type="project" value="UniProtKB-KW"/>
</dbReference>
<proteinExistence type="predicted"/>